<keyword evidence="3" id="KW-1185">Reference proteome</keyword>
<reference evidence="2" key="2">
    <citation type="submission" date="2020-11" db="EMBL/GenBank/DDBJ databases">
        <title>Whole genome sequencing of Colletotrichum sp.</title>
        <authorList>
            <person name="Li H."/>
        </authorList>
    </citation>
    <scope>NUCLEOTIDE SEQUENCE</scope>
    <source>
        <strain evidence="2">CkLH20</strain>
    </source>
</reference>
<sequence length="366" mass="41428">MAPIAPLRTMALSMGPSRRAALSCTVCAARRHLSTTRPRLAEKPQAPNPAPAPGAAPVEQPKPDLPGSAIHAPRAYGKKVKDFTPEPLPRPIGMAHPPHPEDNSGVDRRSLQERRDDFVDYDKHLVRRKELKEKMARPYFRDWRNMQFHEGKSFIAPPLPFKGNMSLFFPNFVGDTLLKESGANPRDTTRTLLNKVTVVAMYSSKWAEDQTKTFVSPEANPDLHELVAKMDGKAQIVQLNIEDNSFKAWIVKLFMNNLRKQTPERDWDKYFLVPRAVTNEISESIGYLNSKVGYVYLVDNLCRIRWAASGPSQPDERDSLVKGMKLLFAEWEKMEKASEVAKLAARAAEGEKTVKKKKKSTYRFQT</sequence>
<dbReference type="OrthoDB" id="17089at2759"/>
<dbReference type="GO" id="GO:0005743">
    <property type="term" value="C:mitochondrial inner membrane"/>
    <property type="evidence" value="ECO:0007669"/>
    <property type="project" value="TreeGrafter"/>
</dbReference>
<dbReference type="PANTHER" id="PTHR28106:SF1">
    <property type="entry name" value="MITOCHONDRIAL ATPASE COMPLEX SUBUNIT ATP10"/>
    <property type="match status" value="1"/>
</dbReference>
<comment type="caution">
    <text evidence="2">The sequence shown here is derived from an EMBL/GenBank/DDBJ whole genome shotgun (WGS) entry which is preliminary data.</text>
</comment>
<protein>
    <submittedName>
        <fullName evidence="2">ATP10 protein</fullName>
    </submittedName>
</protein>
<feature type="region of interest" description="Disordered" evidence="1">
    <location>
        <begin position="35"/>
        <end position="111"/>
    </location>
</feature>
<dbReference type="Pfam" id="PF05176">
    <property type="entry name" value="ATP-synt_10"/>
    <property type="match status" value="1"/>
</dbReference>
<gene>
    <name evidence="2" type="ORF">CkaCkLH20_02806</name>
</gene>
<name>A0A9P6IC96_9PEZI</name>
<dbReference type="GeneID" id="62158599"/>
<proteinExistence type="predicted"/>
<dbReference type="PANTHER" id="PTHR28106">
    <property type="entry name" value="MITOCHONDRIAL ATPASE COMPLEX SUBUNIT ATP10"/>
    <property type="match status" value="1"/>
</dbReference>
<dbReference type="GO" id="GO:0033615">
    <property type="term" value="P:mitochondrial proton-transporting ATP synthase complex assembly"/>
    <property type="evidence" value="ECO:0007669"/>
    <property type="project" value="TreeGrafter"/>
</dbReference>
<evidence type="ECO:0000313" key="2">
    <source>
        <dbReference type="EMBL" id="KAF9879995.1"/>
    </source>
</evidence>
<accession>A0A9P6IC96</accession>
<reference evidence="2" key="1">
    <citation type="submission" date="2020-03" db="EMBL/GenBank/DDBJ databases">
        <authorList>
            <person name="He L."/>
        </authorList>
    </citation>
    <scope>NUCLEOTIDE SEQUENCE</scope>
    <source>
        <strain evidence="2">CkLH20</strain>
    </source>
</reference>
<organism evidence="2 3">
    <name type="scientific">Colletotrichum karsti</name>
    <dbReference type="NCBI Taxonomy" id="1095194"/>
    <lineage>
        <taxon>Eukaryota</taxon>
        <taxon>Fungi</taxon>
        <taxon>Dikarya</taxon>
        <taxon>Ascomycota</taxon>
        <taxon>Pezizomycotina</taxon>
        <taxon>Sordariomycetes</taxon>
        <taxon>Hypocreomycetidae</taxon>
        <taxon>Glomerellales</taxon>
        <taxon>Glomerellaceae</taxon>
        <taxon>Colletotrichum</taxon>
        <taxon>Colletotrichum boninense species complex</taxon>
    </lineage>
</organism>
<dbReference type="EMBL" id="JAATWM020000006">
    <property type="protein sequence ID" value="KAF9879995.1"/>
    <property type="molecule type" value="Genomic_DNA"/>
</dbReference>
<evidence type="ECO:0000313" key="3">
    <source>
        <dbReference type="Proteomes" id="UP000781932"/>
    </source>
</evidence>
<dbReference type="InterPro" id="IPR007849">
    <property type="entry name" value="ATP10"/>
</dbReference>
<evidence type="ECO:0000256" key="1">
    <source>
        <dbReference type="SAM" id="MobiDB-lite"/>
    </source>
</evidence>
<dbReference type="RefSeq" id="XP_038749456.1">
    <property type="nucleotide sequence ID" value="XM_038885525.1"/>
</dbReference>
<feature type="compositionally biased region" description="Basic and acidic residues" evidence="1">
    <location>
        <begin position="98"/>
        <end position="111"/>
    </location>
</feature>
<dbReference type="Proteomes" id="UP000781932">
    <property type="component" value="Unassembled WGS sequence"/>
</dbReference>
<dbReference type="AlphaFoldDB" id="A0A9P6IC96"/>